<gene>
    <name evidence="1" type="ORF">CCAX7_35940</name>
</gene>
<protein>
    <submittedName>
        <fullName evidence="1">Uncharacterized protein</fullName>
    </submittedName>
</protein>
<dbReference type="KEGG" id="ccot:CCAX7_35940"/>
<dbReference type="InterPro" id="IPR008910">
    <property type="entry name" value="MSC_TM_helix"/>
</dbReference>
<sequence>MVIGWIVAGLLATVITKFARAVHIDTLADHAKVNEFLSRSGTRMKASNVLGEVVKWVVRLVFIEMAAEQCGLTQVTVLINRILAYIPNIFVALLLLGVGAFLGNLLSGIVRASASEAGMNDPRLLGKLASFTVMAFAIIAAVNELGVAPVVVNTLYIGLVAAISLALGLAFGLGGRDTAARLTEQWVGQAQKTVAKAAPVNSNAKI</sequence>
<dbReference type="EMBL" id="AP025739">
    <property type="protein sequence ID" value="BDI31543.1"/>
    <property type="molecule type" value="Genomic_DNA"/>
</dbReference>
<evidence type="ECO:0000313" key="1">
    <source>
        <dbReference type="EMBL" id="BDI31543.1"/>
    </source>
</evidence>
<reference evidence="1 2" key="1">
    <citation type="journal article" date="2019" name="Int. J. Syst. Evol. Microbiol.">
        <title>Capsulimonas corticalis gen. nov., sp. nov., an aerobic capsulated bacterium, of a novel bacterial order, Capsulimonadales ord. nov., of the class Armatimonadia of the phylum Armatimonadetes.</title>
        <authorList>
            <person name="Li J."/>
            <person name="Kudo C."/>
            <person name="Tonouchi A."/>
        </authorList>
    </citation>
    <scope>NUCLEOTIDE SEQUENCE [LARGE SCALE GENOMIC DNA]</scope>
    <source>
        <strain evidence="1 2">AX-7</strain>
    </source>
</reference>
<organism evidence="1 2">
    <name type="scientific">Capsulimonas corticalis</name>
    <dbReference type="NCBI Taxonomy" id="2219043"/>
    <lineage>
        <taxon>Bacteria</taxon>
        <taxon>Bacillati</taxon>
        <taxon>Armatimonadota</taxon>
        <taxon>Armatimonadia</taxon>
        <taxon>Capsulimonadales</taxon>
        <taxon>Capsulimonadaceae</taxon>
        <taxon>Capsulimonas</taxon>
    </lineage>
</organism>
<name>A0A402D775_9BACT</name>
<dbReference type="Pfam" id="PF05552">
    <property type="entry name" value="MS_channel_1st_1"/>
    <property type="match status" value="1"/>
</dbReference>
<keyword evidence="2" id="KW-1185">Reference proteome</keyword>
<dbReference type="AlphaFoldDB" id="A0A402D775"/>
<evidence type="ECO:0000313" key="2">
    <source>
        <dbReference type="Proteomes" id="UP000287394"/>
    </source>
</evidence>
<proteinExistence type="predicted"/>
<dbReference type="Gene3D" id="1.10.287.1260">
    <property type="match status" value="1"/>
</dbReference>
<dbReference type="Proteomes" id="UP000287394">
    <property type="component" value="Chromosome"/>
</dbReference>
<accession>A0A402D775</accession>